<evidence type="ECO:0000313" key="3">
    <source>
        <dbReference type="Proteomes" id="UP001056500"/>
    </source>
</evidence>
<accession>A0ABY4WCC5</accession>
<gene>
    <name evidence="2" type="ORF">NDK47_20750</name>
</gene>
<feature type="compositionally biased region" description="Polar residues" evidence="1">
    <location>
        <begin position="52"/>
        <end position="62"/>
    </location>
</feature>
<evidence type="ECO:0000256" key="1">
    <source>
        <dbReference type="SAM" id="MobiDB-lite"/>
    </source>
</evidence>
<name>A0ABY4WCC5_9BACL</name>
<feature type="compositionally biased region" description="Polar residues" evidence="1">
    <location>
        <begin position="130"/>
        <end position="145"/>
    </location>
</feature>
<protein>
    <submittedName>
        <fullName evidence="2">Uncharacterized protein</fullName>
    </submittedName>
</protein>
<feature type="compositionally biased region" description="Low complexity" evidence="1">
    <location>
        <begin position="92"/>
        <end position="101"/>
    </location>
</feature>
<feature type="compositionally biased region" description="Polar residues" evidence="1">
    <location>
        <begin position="76"/>
        <end position="85"/>
    </location>
</feature>
<feature type="compositionally biased region" description="Basic residues" evidence="1">
    <location>
        <begin position="102"/>
        <end position="117"/>
    </location>
</feature>
<proteinExistence type="predicted"/>
<dbReference type="EMBL" id="CP098755">
    <property type="protein sequence ID" value="USG64554.1"/>
    <property type="molecule type" value="Genomic_DNA"/>
</dbReference>
<evidence type="ECO:0000313" key="2">
    <source>
        <dbReference type="EMBL" id="USG64554.1"/>
    </source>
</evidence>
<reference evidence="2" key="1">
    <citation type="submission" date="2022-06" db="EMBL/GenBank/DDBJ databases">
        <title>Genome sequencing of Brevibacillus sp. BB3-R1.</title>
        <authorList>
            <person name="Heo J."/>
            <person name="Lee D."/>
            <person name="Won M."/>
            <person name="Han B.-H."/>
            <person name="Hong S.-B."/>
            <person name="Kwon S.-W."/>
        </authorList>
    </citation>
    <scope>NUCLEOTIDE SEQUENCE</scope>
    <source>
        <strain evidence="2">BB3-R1</strain>
    </source>
</reference>
<dbReference type="Proteomes" id="UP001056500">
    <property type="component" value="Chromosome"/>
</dbReference>
<keyword evidence="3" id="KW-1185">Reference proteome</keyword>
<sequence>MKKVLGIGLMAVLLGVNAYIWPALFKSVAAESSKAKTENRAGNKQIAAAGTDFSNQDPTQTKAVFDQLSPKEETVSPASVLTAQETGEKKQTQTAAAPAKAAAKKPAQKASPKKASPKKAAPTPKQATANSQENASENPSATPSDNLAPIYTDDGLYVTDYGSYRSNWVELSDGSLLRKSDGVRAFNLPFEKNPYTGEIKPYVEPMSQAAYQMYQSQQAGFQPSVTTHYSNPR</sequence>
<feature type="region of interest" description="Disordered" evidence="1">
    <location>
        <begin position="33"/>
        <end position="150"/>
    </location>
</feature>
<feature type="compositionally biased region" description="Low complexity" evidence="1">
    <location>
        <begin position="118"/>
        <end position="129"/>
    </location>
</feature>
<organism evidence="2 3">
    <name type="scientific">Brevibacillus ruminantium</name>
    <dbReference type="NCBI Taxonomy" id="2950604"/>
    <lineage>
        <taxon>Bacteria</taxon>
        <taxon>Bacillati</taxon>
        <taxon>Bacillota</taxon>
        <taxon>Bacilli</taxon>
        <taxon>Bacillales</taxon>
        <taxon>Paenibacillaceae</taxon>
        <taxon>Brevibacillus</taxon>
    </lineage>
</organism>
<dbReference type="RefSeq" id="WP_251871666.1">
    <property type="nucleotide sequence ID" value="NZ_CP098755.1"/>
</dbReference>